<dbReference type="RefSeq" id="WP_238722528.1">
    <property type="nucleotide sequence ID" value="NZ_JAHQCW010000032.1"/>
</dbReference>
<gene>
    <name evidence="2" type="ORF">KTH89_17260</name>
</gene>
<protein>
    <submittedName>
        <fullName evidence="2">MBL fold metallo-hydrolase</fullName>
    </submittedName>
</protein>
<evidence type="ECO:0000259" key="1">
    <source>
        <dbReference type="SMART" id="SM00849"/>
    </source>
</evidence>
<dbReference type="SUPFAM" id="SSF56281">
    <property type="entry name" value="Metallo-hydrolase/oxidoreductase"/>
    <property type="match status" value="1"/>
</dbReference>
<proteinExistence type="predicted"/>
<name>A0A949K3U0_9FIRM</name>
<evidence type="ECO:0000313" key="2">
    <source>
        <dbReference type="EMBL" id="MBU9738295.1"/>
    </source>
</evidence>
<dbReference type="Proteomes" id="UP000712157">
    <property type="component" value="Unassembled WGS sequence"/>
</dbReference>
<dbReference type="InterPro" id="IPR001279">
    <property type="entry name" value="Metallo-B-lactamas"/>
</dbReference>
<sequence length="272" mass="30695">MNFSDTFRNLEIAEHKVGVIWIGQAGFLLKTAGGRKILIDPYLTDSVYHIMEKEEGLGYKRLSVPLFEPNEVIPDFLLISHEHPDHLDMEAMPVYRDQENLQVITNTGCKEQLVEAGFPENRIHALRKGEEVSCGEFWVKAVDCDHGELCPDALGFLLDFGFVKLYYSGDTGYTPERLREAVMERPDVALLPINGAYGNLNGTQAARLAADLEVTACIPHHFWTFPRHLGNPIEAVGAFRELAPRCRLDMDMPGRVFLYPRGEDPEERSIHG</sequence>
<keyword evidence="3" id="KW-1185">Reference proteome</keyword>
<evidence type="ECO:0000313" key="3">
    <source>
        <dbReference type="Proteomes" id="UP000712157"/>
    </source>
</evidence>
<reference evidence="2" key="1">
    <citation type="submission" date="2021-06" db="EMBL/GenBank/DDBJ databases">
        <title>Description of novel taxa of the family Lachnospiraceae.</title>
        <authorList>
            <person name="Chaplin A.V."/>
            <person name="Sokolova S.R."/>
            <person name="Pikina A.P."/>
            <person name="Korzhanova M."/>
            <person name="Belova V."/>
            <person name="Korostin D."/>
            <person name="Efimov B.A."/>
        </authorList>
    </citation>
    <scope>NUCLEOTIDE SEQUENCE</scope>
    <source>
        <strain evidence="2">ASD5720</strain>
    </source>
</reference>
<feature type="domain" description="Metallo-beta-lactamase" evidence="1">
    <location>
        <begin position="23"/>
        <end position="221"/>
    </location>
</feature>
<dbReference type="Pfam" id="PF13483">
    <property type="entry name" value="Lactamase_B_3"/>
    <property type="match status" value="1"/>
</dbReference>
<dbReference type="SMART" id="SM00849">
    <property type="entry name" value="Lactamase_B"/>
    <property type="match status" value="1"/>
</dbReference>
<dbReference type="InterPro" id="IPR036866">
    <property type="entry name" value="RibonucZ/Hydroxyglut_hydro"/>
</dbReference>
<dbReference type="InterPro" id="IPR050114">
    <property type="entry name" value="UPF0173_UPF0282_UlaG_hydrolase"/>
</dbReference>
<comment type="caution">
    <text evidence="2">The sequence shown here is derived from an EMBL/GenBank/DDBJ whole genome shotgun (WGS) entry which is preliminary data.</text>
</comment>
<dbReference type="AlphaFoldDB" id="A0A949K3U0"/>
<dbReference type="PANTHER" id="PTHR43546">
    <property type="entry name" value="UPF0173 METAL-DEPENDENT HYDROLASE MJ1163-RELATED"/>
    <property type="match status" value="1"/>
</dbReference>
<organism evidence="2 3">
    <name type="scientific">Diplocloster agilis</name>
    <dbReference type="NCBI Taxonomy" id="2850323"/>
    <lineage>
        <taxon>Bacteria</taxon>
        <taxon>Bacillati</taxon>
        <taxon>Bacillota</taxon>
        <taxon>Clostridia</taxon>
        <taxon>Lachnospirales</taxon>
        <taxon>Lachnospiraceae</taxon>
        <taxon>Diplocloster</taxon>
    </lineage>
</organism>
<accession>A0A949K3U0</accession>
<dbReference type="PANTHER" id="PTHR43546:SF3">
    <property type="entry name" value="UPF0173 METAL-DEPENDENT HYDROLASE MJ1163"/>
    <property type="match status" value="1"/>
</dbReference>
<dbReference type="EMBL" id="JAHQCW010000032">
    <property type="protein sequence ID" value="MBU9738295.1"/>
    <property type="molecule type" value="Genomic_DNA"/>
</dbReference>
<dbReference type="Gene3D" id="3.60.15.10">
    <property type="entry name" value="Ribonuclease Z/Hydroxyacylglutathione hydrolase-like"/>
    <property type="match status" value="1"/>
</dbReference>